<organism evidence="2 3">
    <name type="scientific">Falsihalocynthiibacter arcticus</name>
    <dbReference type="NCBI Taxonomy" id="1579316"/>
    <lineage>
        <taxon>Bacteria</taxon>
        <taxon>Pseudomonadati</taxon>
        <taxon>Pseudomonadota</taxon>
        <taxon>Alphaproteobacteria</taxon>
        <taxon>Rhodobacterales</taxon>
        <taxon>Roseobacteraceae</taxon>
        <taxon>Falsihalocynthiibacter</taxon>
    </lineage>
</organism>
<evidence type="ECO:0000313" key="3">
    <source>
        <dbReference type="Proteomes" id="UP000070371"/>
    </source>
</evidence>
<feature type="transmembrane region" description="Helical" evidence="1">
    <location>
        <begin position="166"/>
        <end position="193"/>
    </location>
</feature>
<keyword evidence="3" id="KW-1185">Reference proteome</keyword>
<dbReference type="RefSeq" id="WP_039003011.1">
    <property type="nucleotide sequence ID" value="NZ_CP014327.1"/>
</dbReference>
<feature type="transmembrane region" description="Helical" evidence="1">
    <location>
        <begin position="205"/>
        <end position="224"/>
    </location>
</feature>
<evidence type="ECO:0008006" key="4">
    <source>
        <dbReference type="Google" id="ProtNLM"/>
    </source>
</evidence>
<feature type="transmembrane region" description="Helical" evidence="1">
    <location>
        <begin position="105"/>
        <end position="124"/>
    </location>
</feature>
<dbReference type="Proteomes" id="UP000070371">
    <property type="component" value="Chromosome"/>
</dbReference>
<dbReference type="EMBL" id="CP014327">
    <property type="protein sequence ID" value="AML50464.1"/>
    <property type="molecule type" value="Genomic_DNA"/>
</dbReference>
<dbReference type="KEGG" id="hat:RC74_03540"/>
<keyword evidence="1" id="KW-0812">Transmembrane</keyword>
<evidence type="ECO:0000313" key="2">
    <source>
        <dbReference type="EMBL" id="AML50464.1"/>
    </source>
</evidence>
<dbReference type="AlphaFoldDB" id="A0A126UWQ6"/>
<gene>
    <name evidence="2" type="ORF">RC74_03540</name>
</gene>
<keyword evidence="1" id="KW-1133">Transmembrane helix</keyword>
<evidence type="ECO:0000256" key="1">
    <source>
        <dbReference type="SAM" id="Phobius"/>
    </source>
</evidence>
<feature type="transmembrane region" description="Helical" evidence="1">
    <location>
        <begin position="271"/>
        <end position="292"/>
    </location>
</feature>
<protein>
    <recommendedName>
        <fullName evidence="4">Glycosyltransferase RgtA/B/C/D-like domain-containing protein</fullName>
    </recommendedName>
</protein>
<proteinExistence type="predicted"/>
<dbReference type="OrthoDB" id="7728002at2"/>
<dbReference type="STRING" id="1579316.RC74_03540"/>
<feature type="transmembrane region" description="Helical" evidence="1">
    <location>
        <begin position="298"/>
        <end position="317"/>
    </location>
</feature>
<accession>A0A126UWQ6</accession>
<sequence length="469" mass="51224">MNRLVGHIIAFVALFLVLLATLAWAEANGFVASRVTTLWAKAIIEVDGASTFNATDAFFPPLPFMLTIALQWLTGGTSVPTPFLISAGLGTLTLIMWFGSLRFNGGVSAFTSYLAVALLALNPFFLRSLADGPENILTMIGTWIFARGIINLRLTGNAPDMMKVAVGLLIVSMSNSYGVLICLGAMPFMIVAARPSMLVASSTGYLIAMFYPVVAAALSLLFVSKIFNSSLVPLLTEDPIEISVWGHIIVLLGLTPIALVAIFRNIFIMRYFMPLIASFATILSAYFLNTFFHVEADPALAIAPMLAVVAVAIRHWPKFSLREPIIISLLALGLLLSTFSFRVGPEGETSAWVAAMQGKKLVNANLTKDVVTFLATKDGILVDIERNPEIVPAIGDMQKLIVSGQTVYDWALEGGILRANYVLVQNSANLAVVTDRILRRYPELLTDQLVQYKEVFQNARWRVFERTKP</sequence>
<feature type="transmembrane region" description="Helical" evidence="1">
    <location>
        <begin position="324"/>
        <end position="341"/>
    </location>
</feature>
<keyword evidence="1" id="KW-0472">Membrane</keyword>
<feature type="transmembrane region" description="Helical" evidence="1">
    <location>
        <begin position="244"/>
        <end position="264"/>
    </location>
</feature>
<reference evidence="2 3" key="1">
    <citation type="submission" date="2016-02" db="EMBL/GenBank/DDBJ databases">
        <title>Complete genome sequence of Halocynthiibacter arcticus PAMC 20958t from arctic marine sediment.</title>
        <authorList>
            <person name="Lee Y.M."/>
            <person name="Baek K."/>
            <person name="Lee H.K."/>
            <person name="Shin S.C."/>
        </authorList>
    </citation>
    <scope>NUCLEOTIDE SEQUENCE [LARGE SCALE GENOMIC DNA]</scope>
    <source>
        <strain evidence="2">PAMC 20958</strain>
    </source>
</reference>
<name>A0A126UWQ6_9RHOB</name>